<evidence type="ECO:0000256" key="3">
    <source>
        <dbReference type="ARBA" id="ARBA00022692"/>
    </source>
</evidence>
<feature type="compositionally biased region" description="Basic and acidic residues" evidence="8">
    <location>
        <begin position="65"/>
        <end position="93"/>
    </location>
</feature>
<dbReference type="PANTHER" id="PTHR21174">
    <property type="match status" value="1"/>
</dbReference>
<dbReference type="InterPro" id="IPR043760">
    <property type="entry name" value="PycTM_dom"/>
</dbReference>
<dbReference type="InterPro" id="IPR009218">
    <property type="entry name" value="HD_phosphohydro"/>
</dbReference>
<dbReference type="CDD" id="cd00077">
    <property type="entry name" value="HDc"/>
    <property type="match status" value="1"/>
</dbReference>
<evidence type="ECO:0000259" key="11">
    <source>
        <dbReference type="Pfam" id="PF18967"/>
    </source>
</evidence>
<keyword evidence="7 9" id="KW-0472">Membrane</keyword>
<evidence type="ECO:0000259" key="10">
    <source>
        <dbReference type="Pfam" id="PF01966"/>
    </source>
</evidence>
<sequence>MEEITPESAETGAASAASEPVQPTEHLPPAAADRPVPPTAEIAAAPVLSVHPGHGSNPAEDPLAVEEKAPDKKDKQESAKKDKQDSAEDDKPAKAKPSALTKAAQVYVSELFTRELSPKLTYHSLAHTETVVKECRALAPAAQLSADDTEALLLAAWFHDTGYLDVYDGHEFRSAERAAAWLQEQGVPAGRVQLVETLIKATHRDSKTETELEKLLVDADMSNLARDDYRSRAELLRTEWELVLDKTYSTQEWAELQLNFMLAHKYLSEAGKERYKKTLKKNLEDQRDYLKKKEKKDKKKTKEKSDTFAEPKRGIETMFRTMYSNHMKLSDMADKKASMMIQLNAVLISVIITYLGAKMGKAGALSPLMGNNPVLAIPVTILLITALGSVTTAILSAQPDVTSFAWLKKSPEIATNRRVNLLFFGQFTRLNLDNFQNGMRDLMRQKDLLYTNMVTDIYYLGEVLNRKYGLLRTSYTIFLVGIILTALSFGIALLYKS</sequence>
<protein>
    <recommendedName>
        <fullName evidence="14">Metal-dependent phosphohydrolase</fullName>
    </recommendedName>
</protein>
<evidence type="ECO:0000256" key="2">
    <source>
        <dbReference type="ARBA" id="ARBA00022475"/>
    </source>
</evidence>
<keyword evidence="4" id="KW-0547">Nucleotide-binding</keyword>
<evidence type="ECO:0000256" key="9">
    <source>
        <dbReference type="SAM" id="Phobius"/>
    </source>
</evidence>
<feature type="domain" description="HD" evidence="10">
    <location>
        <begin position="126"/>
        <end position="220"/>
    </location>
</feature>
<dbReference type="InterPro" id="IPR003607">
    <property type="entry name" value="HD/PDEase_dom"/>
</dbReference>
<feature type="transmembrane region" description="Helical" evidence="9">
    <location>
        <begin position="337"/>
        <end position="355"/>
    </location>
</feature>
<evidence type="ECO:0000256" key="1">
    <source>
        <dbReference type="ARBA" id="ARBA00004236"/>
    </source>
</evidence>
<keyword evidence="13" id="KW-1185">Reference proteome</keyword>
<comment type="subcellular location">
    <subcellularLocation>
        <location evidence="1">Cell membrane</location>
    </subcellularLocation>
</comment>
<gene>
    <name evidence="12" type="ORF">GCM10022409_30740</name>
</gene>
<feature type="compositionally biased region" description="Low complexity" evidence="8">
    <location>
        <begin position="7"/>
        <end position="19"/>
    </location>
</feature>
<dbReference type="EMBL" id="BAABDK010000025">
    <property type="protein sequence ID" value="GAA4042657.1"/>
    <property type="molecule type" value="Genomic_DNA"/>
</dbReference>
<accession>A0ABP7UG55</accession>
<dbReference type="Pfam" id="PF01966">
    <property type="entry name" value="HD"/>
    <property type="match status" value="1"/>
</dbReference>
<organism evidence="12 13">
    <name type="scientific">Hymenobacter glaciei</name>
    <dbReference type="NCBI Taxonomy" id="877209"/>
    <lineage>
        <taxon>Bacteria</taxon>
        <taxon>Pseudomonadati</taxon>
        <taxon>Bacteroidota</taxon>
        <taxon>Cytophagia</taxon>
        <taxon>Cytophagales</taxon>
        <taxon>Hymenobacteraceae</taxon>
        <taxon>Hymenobacter</taxon>
    </lineage>
</organism>
<name>A0ABP7UG55_9BACT</name>
<keyword evidence="2" id="KW-1003">Cell membrane</keyword>
<evidence type="ECO:0000256" key="5">
    <source>
        <dbReference type="ARBA" id="ARBA00022989"/>
    </source>
</evidence>
<keyword evidence="6" id="KW-0051">Antiviral defense</keyword>
<reference evidence="13" key="1">
    <citation type="journal article" date="2019" name="Int. J. Syst. Evol. Microbiol.">
        <title>The Global Catalogue of Microorganisms (GCM) 10K type strain sequencing project: providing services to taxonomists for standard genome sequencing and annotation.</title>
        <authorList>
            <consortium name="The Broad Institute Genomics Platform"/>
            <consortium name="The Broad Institute Genome Sequencing Center for Infectious Disease"/>
            <person name="Wu L."/>
            <person name="Ma J."/>
        </authorList>
    </citation>
    <scope>NUCLEOTIDE SEQUENCE [LARGE SCALE GENOMIC DNA]</scope>
    <source>
        <strain evidence="13">JCM 17225</strain>
    </source>
</reference>
<dbReference type="InterPro" id="IPR006674">
    <property type="entry name" value="HD_domain"/>
</dbReference>
<keyword evidence="3 9" id="KW-0812">Transmembrane</keyword>
<dbReference type="PANTHER" id="PTHR21174:SF0">
    <property type="entry name" value="HD PHOSPHOHYDROLASE FAMILY PROTEIN-RELATED"/>
    <property type="match status" value="1"/>
</dbReference>
<dbReference type="Proteomes" id="UP001501469">
    <property type="component" value="Unassembled WGS sequence"/>
</dbReference>
<dbReference type="RefSeq" id="WP_345056248.1">
    <property type="nucleotide sequence ID" value="NZ_BAABDK010000025.1"/>
</dbReference>
<feature type="transmembrane region" description="Helical" evidence="9">
    <location>
        <begin position="475"/>
        <end position="495"/>
    </location>
</feature>
<dbReference type="SUPFAM" id="SSF109604">
    <property type="entry name" value="HD-domain/PDEase-like"/>
    <property type="match status" value="1"/>
</dbReference>
<keyword evidence="5 9" id="KW-1133">Transmembrane helix</keyword>
<evidence type="ECO:0000256" key="4">
    <source>
        <dbReference type="ARBA" id="ARBA00022741"/>
    </source>
</evidence>
<evidence type="ECO:0000313" key="13">
    <source>
        <dbReference type="Proteomes" id="UP001501469"/>
    </source>
</evidence>
<proteinExistence type="predicted"/>
<evidence type="ECO:0000256" key="8">
    <source>
        <dbReference type="SAM" id="MobiDB-lite"/>
    </source>
</evidence>
<dbReference type="Gene3D" id="1.10.3210.10">
    <property type="entry name" value="Hypothetical protein af1432"/>
    <property type="match status" value="1"/>
</dbReference>
<evidence type="ECO:0008006" key="14">
    <source>
        <dbReference type="Google" id="ProtNLM"/>
    </source>
</evidence>
<evidence type="ECO:0000256" key="6">
    <source>
        <dbReference type="ARBA" id="ARBA00023118"/>
    </source>
</evidence>
<feature type="transmembrane region" description="Helical" evidence="9">
    <location>
        <begin position="375"/>
        <end position="397"/>
    </location>
</feature>
<evidence type="ECO:0000256" key="7">
    <source>
        <dbReference type="ARBA" id="ARBA00023136"/>
    </source>
</evidence>
<feature type="domain" description="Pycsar effector protein" evidence="11">
    <location>
        <begin position="318"/>
        <end position="489"/>
    </location>
</feature>
<evidence type="ECO:0000313" key="12">
    <source>
        <dbReference type="EMBL" id="GAA4042657.1"/>
    </source>
</evidence>
<comment type="caution">
    <text evidence="12">The sequence shown here is derived from an EMBL/GenBank/DDBJ whole genome shotgun (WGS) entry which is preliminary data.</text>
</comment>
<feature type="region of interest" description="Disordered" evidence="8">
    <location>
        <begin position="1"/>
        <end position="100"/>
    </location>
</feature>
<dbReference type="Pfam" id="PF18967">
    <property type="entry name" value="PycTM"/>
    <property type="match status" value="1"/>
</dbReference>